<gene>
    <name evidence="3" type="ORF">SAMN04487966_102403</name>
</gene>
<keyword evidence="4" id="KW-1185">Reference proteome</keyword>
<feature type="compositionally biased region" description="Polar residues" evidence="2">
    <location>
        <begin position="1"/>
        <end position="10"/>
    </location>
</feature>
<evidence type="ECO:0000256" key="2">
    <source>
        <dbReference type="SAM" id="MobiDB-lite"/>
    </source>
</evidence>
<reference evidence="3 4" key="1">
    <citation type="submission" date="2016-10" db="EMBL/GenBank/DDBJ databases">
        <authorList>
            <person name="de Groot N.N."/>
        </authorList>
    </citation>
    <scope>NUCLEOTIDE SEQUENCE [LARGE SCALE GENOMIC DNA]</scope>
    <source>
        <strain evidence="3 4">CGMCC 1.7054</strain>
    </source>
</reference>
<keyword evidence="1" id="KW-0175">Coiled coil</keyword>
<evidence type="ECO:0000313" key="3">
    <source>
        <dbReference type="EMBL" id="SFV21531.1"/>
    </source>
</evidence>
<dbReference type="NCBIfam" id="TIGR03544">
    <property type="entry name" value="DivI1A_domain"/>
    <property type="match status" value="2"/>
</dbReference>
<dbReference type="Proteomes" id="UP000198881">
    <property type="component" value="Unassembled WGS sequence"/>
</dbReference>
<dbReference type="Gene3D" id="6.10.250.660">
    <property type="match status" value="2"/>
</dbReference>
<organism evidence="3 4">
    <name type="scientific">Micrococcus terreus</name>
    <dbReference type="NCBI Taxonomy" id="574650"/>
    <lineage>
        <taxon>Bacteria</taxon>
        <taxon>Bacillati</taxon>
        <taxon>Actinomycetota</taxon>
        <taxon>Actinomycetes</taxon>
        <taxon>Micrococcales</taxon>
        <taxon>Micrococcaceae</taxon>
        <taxon>Micrococcus</taxon>
    </lineage>
</organism>
<accession>A0A1I7MHY0</accession>
<dbReference type="InterPro" id="IPR019932">
    <property type="entry name" value="CHP03543"/>
</dbReference>
<dbReference type="AlphaFoldDB" id="A0A1I7MHY0"/>
<dbReference type="STRING" id="574650.SAMN04487966_102403"/>
<dbReference type="RefSeq" id="WP_091695138.1">
    <property type="nucleotide sequence ID" value="NZ_FPCG01000002.1"/>
</dbReference>
<sequence length="229" mass="24895">MAFSSRSQPAPSGDSAGPSQVPDPVEPGSSELPFGRVSGKDYGYHSGQVEEFMARARQAYEQGIGLTAREVRHAVFDAVRGGYSAEAVDEALDRLEDTLAQAERDERIAAEGIQAWAESRRAEREVLLGRLNRPAGERFRRPTAVRAASYDQREVDALCERIGLTLGADPAPAVGGVQRGPRRPVSVDDVRRCTFEAAEGEPGYDEAQVDAFLDAVIEYLSGEDRSLTR</sequence>
<dbReference type="NCBIfam" id="TIGR03543">
    <property type="entry name" value="divI1A_rptt_fam"/>
    <property type="match status" value="1"/>
</dbReference>
<feature type="region of interest" description="Disordered" evidence="2">
    <location>
        <begin position="1"/>
        <end position="40"/>
    </location>
</feature>
<proteinExistence type="predicted"/>
<dbReference type="OrthoDB" id="3480096at2"/>
<dbReference type="InterPro" id="IPR019933">
    <property type="entry name" value="DivIVA_domain"/>
</dbReference>
<evidence type="ECO:0000256" key="1">
    <source>
        <dbReference type="SAM" id="Coils"/>
    </source>
</evidence>
<feature type="coiled-coil region" evidence="1">
    <location>
        <begin position="85"/>
        <end position="112"/>
    </location>
</feature>
<dbReference type="EMBL" id="FPCG01000002">
    <property type="protein sequence ID" value="SFV21531.1"/>
    <property type="molecule type" value="Genomic_DNA"/>
</dbReference>
<name>A0A1I7MHY0_9MICC</name>
<evidence type="ECO:0000313" key="4">
    <source>
        <dbReference type="Proteomes" id="UP000198881"/>
    </source>
</evidence>
<protein>
    <submittedName>
        <fullName evidence="3">DivIVA domain-containing protein</fullName>
    </submittedName>
</protein>